<comment type="caution">
    <text evidence="5">The sequence shown here is derived from an EMBL/GenBank/DDBJ whole genome shotgun (WGS) entry which is preliminary data.</text>
</comment>
<dbReference type="GO" id="GO:0003677">
    <property type="term" value="F:DNA binding"/>
    <property type="evidence" value="ECO:0007669"/>
    <property type="project" value="UniProtKB-KW"/>
</dbReference>
<dbReference type="InterPro" id="IPR023187">
    <property type="entry name" value="Tscrpt_reg_MarR-type_CS"/>
</dbReference>
<name>A0A6L9S3M1_9ACTN</name>
<feature type="domain" description="HTH marR-type" evidence="4">
    <location>
        <begin position="10"/>
        <end position="145"/>
    </location>
</feature>
<evidence type="ECO:0000256" key="1">
    <source>
        <dbReference type="ARBA" id="ARBA00023015"/>
    </source>
</evidence>
<gene>
    <name evidence="5" type="ORF">G1H10_07610</name>
</gene>
<sequence>MSEGDRRQPHEQLDTELSLLARRSRWMWVTLAREAEEGLEAAAYGLLAALYDADDDLRGGDLADKFGLDKSTVSRQIAQMESLGLLKRVPDPQDGRARLLRITDDGRSRVRRLRERRARWLERALRDWPGDDVQELVGLLQRLNSSLESPDR</sequence>
<keyword evidence="3" id="KW-0804">Transcription</keyword>
<dbReference type="InterPro" id="IPR000835">
    <property type="entry name" value="HTH_MarR-typ"/>
</dbReference>
<dbReference type="EMBL" id="JAAGOA010000004">
    <property type="protein sequence ID" value="NEE00035.1"/>
    <property type="molecule type" value="Genomic_DNA"/>
</dbReference>
<proteinExistence type="predicted"/>
<keyword evidence="2" id="KW-0238">DNA-binding</keyword>
<dbReference type="RefSeq" id="WP_163735032.1">
    <property type="nucleotide sequence ID" value="NZ_JAAGOA010000004.1"/>
</dbReference>
<dbReference type="InterPro" id="IPR001845">
    <property type="entry name" value="HTH_ArsR_DNA-bd_dom"/>
</dbReference>
<organism evidence="5 6">
    <name type="scientific">Phytoactinopolyspora halotolerans</name>
    <dbReference type="NCBI Taxonomy" id="1981512"/>
    <lineage>
        <taxon>Bacteria</taxon>
        <taxon>Bacillati</taxon>
        <taxon>Actinomycetota</taxon>
        <taxon>Actinomycetes</taxon>
        <taxon>Jiangellales</taxon>
        <taxon>Jiangellaceae</taxon>
        <taxon>Phytoactinopolyspora</taxon>
    </lineage>
</organism>
<dbReference type="Proteomes" id="UP000475214">
    <property type="component" value="Unassembled WGS sequence"/>
</dbReference>
<dbReference type="SUPFAM" id="SSF46785">
    <property type="entry name" value="Winged helix' DNA-binding domain"/>
    <property type="match status" value="1"/>
</dbReference>
<dbReference type="InterPro" id="IPR036388">
    <property type="entry name" value="WH-like_DNA-bd_sf"/>
</dbReference>
<dbReference type="Gene3D" id="1.10.10.10">
    <property type="entry name" value="Winged helix-like DNA-binding domain superfamily/Winged helix DNA-binding domain"/>
    <property type="match status" value="1"/>
</dbReference>
<dbReference type="Pfam" id="PF12802">
    <property type="entry name" value="MarR_2"/>
    <property type="match status" value="1"/>
</dbReference>
<dbReference type="AlphaFoldDB" id="A0A6L9S3M1"/>
<evidence type="ECO:0000256" key="2">
    <source>
        <dbReference type="ARBA" id="ARBA00023125"/>
    </source>
</evidence>
<dbReference type="GO" id="GO:0003700">
    <property type="term" value="F:DNA-binding transcription factor activity"/>
    <property type="evidence" value="ECO:0007669"/>
    <property type="project" value="InterPro"/>
</dbReference>
<dbReference type="PANTHER" id="PTHR33164">
    <property type="entry name" value="TRANSCRIPTIONAL REGULATOR, MARR FAMILY"/>
    <property type="match status" value="1"/>
</dbReference>
<dbReference type="PROSITE" id="PS01117">
    <property type="entry name" value="HTH_MARR_1"/>
    <property type="match status" value="1"/>
</dbReference>
<evidence type="ECO:0000313" key="6">
    <source>
        <dbReference type="Proteomes" id="UP000475214"/>
    </source>
</evidence>
<protein>
    <submittedName>
        <fullName evidence="5">Winged helix-turn-helix transcriptional regulator</fullName>
    </submittedName>
</protein>
<reference evidence="5 6" key="1">
    <citation type="submission" date="2020-02" db="EMBL/GenBank/DDBJ databases">
        <authorList>
            <person name="Li X.-J."/>
            <person name="Han X.-M."/>
        </authorList>
    </citation>
    <scope>NUCLEOTIDE SEQUENCE [LARGE SCALE GENOMIC DNA]</scope>
    <source>
        <strain evidence="5 6">CCTCC AB 2017055</strain>
    </source>
</reference>
<dbReference type="PRINTS" id="PR00598">
    <property type="entry name" value="HTHMARR"/>
</dbReference>
<dbReference type="SMART" id="SM00418">
    <property type="entry name" value="HTH_ARSR"/>
    <property type="match status" value="1"/>
</dbReference>
<keyword evidence="1" id="KW-0805">Transcription regulation</keyword>
<dbReference type="PANTHER" id="PTHR33164:SF57">
    <property type="entry name" value="MARR-FAMILY TRANSCRIPTIONAL REGULATOR"/>
    <property type="match status" value="1"/>
</dbReference>
<dbReference type="SMART" id="SM00347">
    <property type="entry name" value="HTH_MARR"/>
    <property type="match status" value="1"/>
</dbReference>
<accession>A0A6L9S3M1</accession>
<dbReference type="CDD" id="cd00090">
    <property type="entry name" value="HTH_ARSR"/>
    <property type="match status" value="1"/>
</dbReference>
<evidence type="ECO:0000259" key="4">
    <source>
        <dbReference type="PROSITE" id="PS50995"/>
    </source>
</evidence>
<dbReference type="PROSITE" id="PS50995">
    <property type="entry name" value="HTH_MARR_2"/>
    <property type="match status" value="1"/>
</dbReference>
<evidence type="ECO:0000256" key="3">
    <source>
        <dbReference type="ARBA" id="ARBA00023163"/>
    </source>
</evidence>
<dbReference type="InterPro" id="IPR011991">
    <property type="entry name" value="ArsR-like_HTH"/>
</dbReference>
<keyword evidence="6" id="KW-1185">Reference proteome</keyword>
<dbReference type="GO" id="GO:0006950">
    <property type="term" value="P:response to stress"/>
    <property type="evidence" value="ECO:0007669"/>
    <property type="project" value="TreeGrafter"/>
</dbReference>
<dbReference type="InterPro" id="IPR036390">
    <property type="entry name" value="WH_DNA-bd_sf"/>
</dbReference>
<dbReference type="InterPro" id="IPR039422">
    <property type="entry name" value="MarR/SlyA-like"/>
</dbReference>
<evidence type="ECO:0000313" key="5">
    <source>
        <dbReference type="EMBL" id="NEE00035.1"/>
    </source>
</evidence>